<dbReference type="InterPro" id="IPR051932">
    <property type="entry name" value="Bact_StressResp_Reg"/>
</dbReference>
<dbReference type="PANTHER" id="PTHR33745:SF3">
    <property type="entry name" value="RSBT CO-ANTAGONIST PROTEIN RSBRC"/>
    <property type="match status" value="1"/>
</dbReference>
<dbReference type="SMART" id="SM00086">
    <property type="entry name" value="PAC"/>
    <property type="match status" value="1"/>
</dbReference>
<dbReference type="OrthoDB" id="5503776at2"/>
<dbReference type="CDD" id="cd07041">
    <property type="entry name" value="STAS_RsbR_RsbS_like"/>
    <property type="match status" value="1"/>
</dbReference>
<evidence type="ECO:0000256" key="3">
    <source>
        <dbReference type="SAM" id="MobiDB-lite"/>
    </source>
</evidence>
<dbReference type="PROSITE" id="PS50801">
    <property type="entry name" value="STAS"/>
    <property type="match status" value="1"/>
</dbReference>
<feature type="domain" description="PAS" evidence="4">
    <location>
        <begin position="83"/>
        <end position="155"/>
    </location>
</feature>
<organism evidence="7 8">
    <name type="scientific">Polyangium spumosum</name>
    <dbReference type="NCBI Taxonomy" id="889282"/>
    <lineage>
        <taxon>Bacteria</taxon>
        <taxon>Pseudomonadati</taxon>
        <taxon>Myxococcota</taxon>
        <taxon>Polyangia</taxon>
        <taxon>Polyangiales</taxon>
        <taxon>Polyangiaceae</taxon>
        <taxon>Polyangium</taxon>
    </lineage>
</organism>
<dbReference type="PROSITE" id="PS50112">
    <property type="entry name" value="PAS"/>
    <property type="match status" value="1"/>
</dbReference>
<dbReference type="InterPro" id="IPR002645">
    <property type="entry name" value="STAS_dom"/>
</dbReference>
<feature type="domain" description="STAS" evidence="6">
    <location>
        <begin position="229"/>
        <end position="344"/>
    </location>
</feature>
<sequence>MARRVIDLGGRRARRKRDLQSYFVKVTFTFPLTSGRLRHFMATGANGGRWLMDGAEIAARSDVSRLESRVAELERALAASRESERRWRFMVDGSDDGGWDWDLRTNEAFMSPSWFEMLGLAPGEMPSSAETWTSLMHPDDAAEVWKTLQSFLEGRIPTYHLEYRMRHKTNGWVWVMSRAKVFERDESGRPIRMTGTLRDITERKQMEEERASFAQSLIEAQKQALLELGTPLIPIAEHVVLVPLIGVVDPARAEHLLQTLLAGVGNHNAHTVILDMTGVRIVDAVVADALARAARAVALLGAKVVITGMRPEVARTLVEIGADLGSIVLLGNLWSGVEYALRPSARRERPPAPRVSAASGFHRRAKVMP</sequence>
<dbReference type="InterPro" id="IPR000700">
    <property type="entry name" value="PAS-assoc_C"/>
</dbReference>
<dbReference type="NCBIfam" id="TIGR00229">
    <property type="entry name" value="sensory_box"/>
    <property type="match status" value="1"/>
</dbReference>
<dbReference type="Proteomes" id="UP000440224">
    <property type="component" value="Unassembled WGS sequence"/>
</dbReference>
<dbReference type="Pfam" id="PF01740">
    <property type="entry name" value="STAS"/>
    <property type="match status" value="1"/>
</dbReference>
<proteinExistence type="predicted"/>
<keyword evidence="2" id="KW-0175">Coiled coil</keyword>
<dbReference type="EMBL" id="WJIE01000008">
    <property type="protein sequence ID" value="MRG95624.1"/>
    <property type="molecule type" value="Genomic_DNA"/>
</dbReference>
<dbReference type="SUPFAM" id="SSF55785">
    <property type="entry name" value="PYP-like sensor domain (PAS domain)"/>
    <property type="match status" value="1"/>
</dbReference>
<dbReference type="InterPro" id="IPR001610">
    <property type="entry name" value="PAC"/>
</dbReference>
<comment type="caution">
    <text evidence="7">The sequence shown here is derived from an EMBL/GenBank/DDBJ whole genome shotgun (WGS) entry which is preliminary data.</text>
</comment>
<dbReference type="PROSITE" id="PS50113">
    <property type="entry name" value="PAC"/>
    <property type="match status" value="1"/>
</dbReference>
<dbReference type="InterPro" id="IPR035965">
    <property type="entry name" value="PAS-like_dom_sf"/>
</dbReference>
<dbReference type="InterPro" id="IPR013655">
    <property type="entry name" value="PAS_fold_3"/>
</dbReference>
<evidence type="ECO:0000259" key="5">
    <source>
        <dbReference type="PROSITE" id="PS50113"/>
    </source>
</evidence>
<dbReference type="InterPro" id="IPR000014">
    <property type="entry name" value="PAS"/>
</dbReference>
<keyword evidence="8" id="KW-1185">Reference proteome</keyword>
<accession>A0A6N7Q004</accession>
<dbReference type="AlphaFoldDB" id="A0A6N7Q004"/>
<evidence type="ECO:0000313" key="7">
    <source>
        <dbReference type="EMBL" id="MRG95624.1"/>
    </source>
</evidence>
<evidence type="ECO:0000259" key="6">
    <source>
        <dbReference type="PROSITE" id="PS50801"/>
    </source>
</evidence>
<protein>
    <submittedName>
        <fullName evidence="7">PAS domain-containing protein</fullName>
    </submittedName>
</protein>
<feature type="region of interest" description="Disordered" evidence="3">
    <location>
        <begin position="348"/>
        <end position="369"/>
    </location>
</feature>
<name>A0A6N7Q004_9BACT</name>
<dbReference type="SMART" id="SM00091">
    <property type="entry name" value="PAS"/>
    <property type="match status" value="1"/>
</dbReference>
<dbReference type="InterPro" id="IPR036513">
    <property type="entry name" value="STAS_dom_sf"/>
</dbReference>
<evidence type="ECO:0000256" key="1">
    <source>
        <dbReference type="ARBA" id="ARBA00022553"/>
    </source>
</evidence>
<evidence type="ECO:0000259" key="4">
    <source>
        <dbReference type="PROSITE" id="PS50112"/>
    </source>
</evidence>
<gene>
    <name evidence="7" type="ORF">GF068_27450</name>
</gene>
<feature type="coiled-coil region" evidence="2">
    <location>
        <begin position="56"/>
        <end position="83"/>
    </location>
</feature>
<dbReference type="Pfam" id="PF08447">
    <property type="entry name" value="PAS_3"/>
    <property type="match status" value="1"/>
</dbReference>
<dbReference type="CDD" id="cd00130">
    <property type="entry name" value="PAS"/>
    <property type="match status" value="1"/>
</dbReference>
<reference evidence="7 8" key="1">
    <citation type="submission" date="2019-10" db="EMBL/GenBank/DDBJ databases">
        <title>A soil myxobacterium in the family Polyangiaceae.</title>
        <authorList>
            <person name="Li Y."/>
            <person name="Wang J."/>
        </authorList>
    </citation>
    <scope>NUCLEOTIDE SEQUENCE [LARGE SCALE GENOMIC DNA]</scope>
    <source>
        <strain evidence="7 8">DSM 14734</strain>
    </source>
</reference>
<dbReference type="SUPFAM" id="SSF52091">
    <property type="entry name" value="SpoIIaa-like"/>
    <property type="match status" value="1"/>
</dbReference>
<evidence type="ECO:0000256" key="2">
    <source>
        <dbReference type="SAM" id="Coils"/>
    </source>
</evidence>
<dbReference type="PANTHER" id="PTHR33745">
    <property type="entry name" value="RSBT ANTAGONIST PROTEIN RSBS-RELATED"/>
    <property type="match status" value="1"/>
</dbReference>
<evidence type="ECO:0000313" key="8">
    <source>
        <dbReference type="Proteomes" id="UP000440224"/>
    </source>
</evidence>
<dbReference type="Gene3D" id="3.30.750.24">
    <property type="entry name" value="STAS domain"/>
    <property type="match status" value="1"/>
</dbReference>
<keyword evidence="1" id="KW-0597">Phosphoprotein</keyword>
<dbReference type="Gene3D" id="3.30.450.20">
    <property type="entry name" value="PAS domain"/>
    <property type="match status" value="1"/>
</dbReference>
<feature type="domain" description="PAC" evidence="5">
    <location>
        <begin position="159"/>
        <end position="212"/>
    </location>
</feature>